<evidence type="ECO:0000313" key="2">
    <source>
        <dbReference type="EMBL" id="KAK5692346.1"/>
    </source>
</evidence>
<feature type="compositionally biased region" description="Basic and acidic residues" evidence="1">
    <location>
        <begin position="1"/>
        <end position="12"/>
    </location>
</feature>
<comment type="caution">
    <text evidence="2">The sequence shown here is derived from an EMBL/GenBank/DDBJ whole genome shotgun (WGS) entry which is preliminary data.</text>
</comment>
<organism evidence="2 3">
    <name type="scientific">Elasticomyces elasticus</name>
    <dbReference type="NCBI Taxonomy" id="574655"/>
    <lineage>
        <taxon>Eukaryota</taxon>
        <taxon>Fungi</taxon>
        <taxon>Dikarya</taxon>
        <taxon>Ascomycota</taxon>
        <taxon>Pezizomycotina</taxon>
        <taxon>Dothideomycetes</taxon>
        <taxon>Dothideomycetidae</taxon>
        <taxon>Mycosphaerellales</taxon>
        <taxon>Teratosphaeriaceae</taxon>
        <taxon>Elasticomyces</taxon>
    </lineage>
</organism>
<accession>A0AAN8A075</accession>
<evidence type="ECO:0008006" key="4">
    <source>
        <dbReference type="Google" id="ProtNLM"/>
    </source>
</evidence>
<evidence type="ECO:0000256" key="1">
    <source>
        <dbReference type="SAM" id="MobiDB-lite"/>
    </source>
</evidence>
<sequence length="256" mass="29149">MKPRTVDRDNKVPKRSRRLQNKPSARPNDSLSACERVFATFELLEMILLELRPADILICQRISKLYNDLITNSKQLQRTLCFDPEPPASCGKSRINPFFPPGVPGVDCPLYESRNTGTLSYPTRSRYEPSQRTFTVQSYVDKATGESNAGLFLNTPSYDLPQPHFVKEASWLRMYALQPPDRIGFYTSSWHGEPVQLGTHKFAEGLKLGEILQAFHGRKVPEASLSTWNLAKLRLITFDKWEVCSVTVIALRFDLI</sequence>
<dbReference type="SUPFAM" id="SSF81383">
    <property type="entry name" value="F-box domain"/>
    <property type="match status" value="1"/>
</dbReference>
<evidence type="ECO:0000313" key="3">
    <source>
        <dbReference type="Proteomes" id="UP001310594"/>
    </source>
</evidence>
<protein>
    <recommendedName>
        <fullName evidence="4">F-box domain-containing protein</fullName>
    </recommendedName>
</protein>
<proteinExistence type="predicted"/>
<dbReference type="EMBL" id="JAVRQU010000019">
    <property type="protein sequence ID" value="KAK5692346.1"/>
    <property type="molecule type" value="Genomic_DNA"/>
</dbReference>
<dbReference type="InterPro" id="IPR036047">
    <property type="entry name" value="F-box-like_dom_sf"/>
</dbReference>
<gene>
    <name evidence="2" type="ORF">LTR97_010654</name>
</gene>
<dbReference type="Proteomes" id="UP001310594">
    <property type="component" value="Unassembled WGS sequence"/>
</dbReference>
<dbReference type="AlphaFoldDB" id="A0AAN8A075"/>
<name>A0AAN8A075_9PEZI</name>
<reference evidence="2" key="1">
    <citation type="submission" date="2023-08" db="EMBL/GenBank/DDBJ databases">
        <title>Black Yeasts Isolated from many extreme environments.</title>
        <authorList>
            <person name="Coleine C."/>
            <person name="Stajich J.E."/>
            <person name="Selbmann L."/>
        </authorList>
    </citation>
    <scope>NUCLEOTIDE SEQUENCE</scope>
    <source>
        <strain evidence="2">CCFEE 5810</strain>
    </source>
</reference>
<feature type="region of interest" description="Disordered" evidence="1">
    <location>
        <begin position="1"/>
        <end position="29"/>
    </location>
</feature>